<evidence type="ECO:0000313" key="2">
    <source>
        <dbReference type="Proteomes" id="UP001060085"/>
    </source>
</evidence>
<dbReference type="Proteomes" id="UP001060085">
    <property type="component" value="Linkage Group LG05"/>
</dbReference>
<evidence type="ECO:0000313" key="1">
    <source>
        <dbReference type="EMBL" id="KAI5661024.1"/>
    </source>
</evidence>
<keyword evidence="2" id="KW-1185">Reference proteome</keyword>
<organism evidence="1 2">
    <name type="scientific">Catharanthus roseus</name>
    <name type="common">Madagascar periwinkle</name>
    <name type="synonym">Vinca rosea</name>
    <dbReference type="NCBI Taxonomy" id="4058"/>
    <lineage>
        <taxon>Eukaryota</taxon>
        <taxon>Viridiplantae</taxon>
        <taxon>Streptophyta</taxon>
        <taxon>Embryophyta</taxon>
        <taxon>Tracheophyta</taxon>
        <taxon>Spermatophyta</taxon>
        <taxon>Magnoliopsida</taxon>
        <taxon>eudicotyledons</taxon>
        <taxon>Gunneridae</taxon>
        <taxon>Pentapetalae</taxon>
        <taxon>asterids</taxon>
        <taxon>lamiids</taxon>
        <taxon>Gentianales</taxon>
        <taxon>Apocynaceae</taxon>
        <taxon>Rauvolfioideae</taxon>
        <taxon>Vinceae</taxon>
        <taxon>Catharanthinae</taxon>
        <taxon>Catharanthus</taxon>
    </lineage>
</organism>
<proteinExistence type="predicted"/>
<sequence length="3756" mass="417856">MQGLHHQQQQLAALLSAALPKENDPSTSSNSVSTSAAPSTVNATSSAVAGDDESSRVAAITSLHRAILYPPNSILVRHSASFLAQGFSQLLSDKSYLVRQSAASAYGALCSVLCSVPVASNGRQNHVLLANLVDRFMGWALPLLTNVGNGTPELALEGLREFLNVGDVGAIERYALPVLKSCQELLEDERTSLTLLRRLLGVLTLISLKFFRCFQPHFVDVVDLLLGWAMVPDLAESDLRVIMDSFLQFQKHWVNNMQFSLGLLSKFLGDMDVLLQEGSPGTPKQFQRLLALLSCFSTVLQSVASGLLEINLLEQISEPLCKMVPILLGCLSLIGKKFGWSKWIEDSWRCLTLLAEILSDRFSIFYPVAVDILFQSLDIGVTVQRMGTKKITSFQVHGVLKTNLQLLSLQKLGLLPTSVQKILQLDGPISRLRLHPNHLVTASAAATYVFLLQHINNEVVQKTTILLFEELKLLKSALQKTRTNQDNIGITIAPNMYSRSELFALTHFDLKVLLSSVSLGGLGDVISQAEINTVYLSRSEKLVSFLIQEFDPFSSPIWGCVDLQVTVLKMLGRLSAVEFLSKCSISKQMGEKTLAGTSIQTLPKEEILRNGLPMVVLDYLRKYTALLIKVLQTVSALAVKLETLQWIHRFCENVIKAYENVKVTHYPCEVFGYVEIMQDLLFSILNAASDREREVRFYVAPVLDVLLQAKLVHPTHFVYIAGIVLEKLGDPEDDIRSAFIRLLSHVLPITVYFSGLYDYDSVTTRSTGVLGPHMNSNLHWKQIFALKQLPQQLQSQQLVSILSYISQRWKVPLASWIQRLICTCRSSKDRALTQPEELGYFDTNGLFWNFKMDEDILEKVCSVNNLAGAWWAINEAARYCISTRLRTNLGGPTQTFAALERMLLDIAHVLQLDTDQSDGNLNINSSSYAHLLPMRLLLDFVECLKKNVYNAYEGSTVLPSASRQSSLFFRANKKVCEEWFSRICEPMMNAGLALQCHDATIHYSALRLLELNSFVSSALKDKSRAQISENLQNMRGRFTGDILRVVRHMALALCRNRQPEALIGLQKWASMVFSPLFQEDNQISINGEILQQFSWITGLVCQAEGQHEKAAAHFVHLLQTEDSLSSMGSEGVQFAIARIIDSYTALSDWKSLESWLLELQMLRSKHAGKSYSGALTIAGNEINSVQALAHFDDGDFQTSWACLDLTPKSSSELTLDPKLALKRSEQMLLQAMLFQSEGKLDKVSHELQKAKSMLEEILSILPLDGLVEAAPHVNHLHCILAFEASYTPGGNQDKHCQPLLESYIQAVQSPINYIHQDCNLWLKVLRVCRTTQPSSPTTLNLGKNLLHLARKQRNLRLANRLSAYLTDHVANCPEKNFRDYIISSLQYENILLMHAEDKLEDALTNLWSLLHPIMFSSSLVVSDSYDDVLKAKACLKFSNWLQEDYSDLRVTDTVLKMQADFNVTQTSPPGRPLGSFSGGDLNVKPNVKAIVEGLVGAATKLSTQLCPTMAKSWISFASWCYSQGRMLLSANHETLPNSWSYSPTLASEVIPHNIRLTEEEQLKVKFVVLRLIRKQSCVNDTDENKQDFDVLPEDKRQENHVKPLIDQMVDVIENAAGAAGAEDHGENLLAIVTSELRKCLACANVSLEDPIVSSCLDDLIDVWWSLRRRRVILFGHAAQAFINYLSYSSSQCSDGWLTGLNGGSEYRSVSYKLRATLFVLNILLNFGVELRDTLEPALSTVPLLPWQEITPQLFARLSSHPEQVVRQQLESLLIMLSKLAPWSIVYPTLVDANTHEKEPTVELQHILACLNKLYPSLVHDAQLMIKELENVTVLWEELWLSTLQDLHADVLRRINLLKEEAARIAENVTLSHGEKSKISAAKYAAMMAPILVVLERRLASTSREPETPHEMWFHEEYGDQIKSAISKFKTPPASAAALGEVWRPFENIAASLSSYQRKSSVTLGEVAPQLAQLSSSEAPMPGLEKHVTILDSDRSLGIAINGIVTIASFSKEVAILPTKTKPKKLIIIGSDGQKYTYLLKGREDLRLDARIMQLLQAINGFLNSCPATRNKPLGVRYYSVTPISGRAGLIRWVDNVISIYSVFKSWQNRVQQAQFSTLNSSNTKNSAPPPVPRPVDMFYGKIIPALKEKGIRRVISRRDWPHEVKRKVLLELMKEAPKQLLHQELWCASDGFKSFSSKLKRYSGSVAVMSIVGHMLGLGDRHLDNILIDFCTGDIVHIDYNVCFDKGQRLKVPEIVPFRLTQTIEAALGLTGVEGAFRTNCEAVLGVLKKNKDIILMLLEVFVWDPLVEWTRGDFHDDAAIVGEERKGMELAVSLSLFASRVQEIRVPLQEHHDLLLATLPAVESAFERFAKVLDQYEIVSTIFYRVDQERSNLLLHETSAKSIVAESTRNSEQIRASLEVQAREFAQAQTLVMEKAQEATNWIEQHGRILDALRSSLIPESKAWSQLTGAEESLSLTAAVLVAGVPLTVVPEPTQAQCYDIDGEVSLIVAELDRGLSSVVTALQTYSLALQRILPLNYLTTSPLHTWAQVLQLSVNTLSSDVLSLARRQAAEIISKFHGDRRNSIQSMYDELCIKVGQYAAEIEKMEAECVDLVNSIGSETESKAKNRLLSAFLSYMQSCGLMRREDIMALESLKLEVPGDARSRGEFEAKKGDILHVLTSATINLYSDINHRLHNSLNHSSMSNLTNKSRSELGPIFSEFEEQIEKCMLLSGFLNELKKYIDGVIPSVDTDKVSVNFSFEENWVSVFQTSLQSCKNFVEQMIEVSLPEVIRGAISFNSEIMDVFGPLSQIKGSIDTAVEQLVEVEMERASLIELEQNYFLKVGVITEQQLALKEAAVKGRDHLSWEEAEELASQEEACRAQLDKLHQTWSQKDLRTTSLTKKEANVVGSLVSSENLLQSFTSTEQEQEPHVSKSKVLLAALMQPFSELESSDRALASFDRLVAPGSTGISQIVDLVNSGHPLSDYIWKFPATFSGHAFFMWKVSLVDSFLDSCTHDVASLVDQNLGFDQLVNVVKAKLEARLQDHICHYLRERVAPALLARLDKETEILKHMTELRKDLPFDPTKRDLGTTKTVQVMLEEYCNAHETVRAARSAVSSMKRQINDLKEALWKTTLEIVQMEWMHDITLSPLHNNRLISHKYLTNDDNLLPVILNISRPKLLENIQSSIAKIARSLESLQACERKSITAEGQLERAMIWACGGPSSSSTGSNMVRNAGIPSEFHNHLIRRRQLLWETKEKASDLTKICISILEFEASRDGILHTTEELYPSRTGADGRLWQQVYLNILTKLDVAYHSFTRIEQEWRLAQSNMEAASSGLYSASNELSVASVKVKSASGELQSTLLAMKDCAYEASVALAAFAGISKSHTALTSECGSMLEEVLAITEGLHDVHSLGKEAASLHFSLMESLSKVNAILLPLESMLSRDVAAMTDAMAKEQETKMEISPIHGQAIYQSYFSRTKEACESLRPLLPPLTSSVKGLYSIMTRLARTASFHAGNLHKALEGLGESQEERSQNNLLRSDLAGDSTVYDNGECEISSKSEEENEASLLGLGGLSLGDKGWISPPGSISSGSSESGGLSADVNLADSSNGSDVADSLLLLGSSAEVKESAIQVLSSGPDLQENLSPGPSGATTVQGNSGGDLVLENKTSFSNQDKAEEGPRDSGFINAETATRATRGKNAYAMSILGRVEMKLDGRDITDKREINISEQVDFLLKQATSVDNLCNMYEGWTPWI</sequence>
<protein>
    <submittedName>
        <fullName evidence="1">Uncharacterized protein</fullName>
    </submittedName>
</protein>
<gene>
    <name evidence="1" type="ORF">M9H77_20347</name>
</gene>
<reference evidence="2" key="1">
    <citation type="journal article" date="2023" name="Nat. Plants">
        <title>Single-cell RNA sequencing provides a high-resolution roadmap for understanding the multicellular compartmentation of specialized metabolism.</title>
        <authorList>
            <person name="Sun S."/>
            <person name="Shen X."/>
            <person name="Li Y."/>
            <person name="Li Y."/>
            <person name="Wang S."/>
            <person name="Li R."/>
            <person name="Zhang H."/>
            <person name="Shen G."/>
            <person name="Guo B."/>
            <person name="Wei J."/>
            <person name="Xu J."/>
            <person name="St-Pierre B."/>
            <person name="Chen S."/>
            <person name="Sun C."/>
        </authorList>
    </citation>
    <scope>NUCLEOTIDE SEQUENCE [LARGE SCALE GENOMIC DNA]</scope>
</reference>
<dbReference type="EMBL" id="CM044705">
    <property type="protein sequence ID" value="KAI5661024.1"/>
    <property type="molecule type" value="Genomic_DNA"/>
</dbReference>
<name>A0ACC0AKB7_CATRO</name>
<accession>A0ACC0AKB7</accession>
<comment type="caution">
    <text evidence="1">The sequence shown here is derived from an EMBL/GenBank/DDBJ whole genome shotgun (WGS) entry which is preliminary data.</text>
</comment>